<comment type="subunit">
    <text evidence="1">Interacts with chemotaxis (Che) proteins as well as flagella accessory (Fla) proteins.</text>
</comment>
<dbReference type="GO" id="GO:0006935">
    <property type="term" value="P:chemotaxis"/>
    <property type="evidence" value="ECO:0007669"/>
    <property type="project" value="UniProtKB-UniRule"/>
</dbReference>
<gene>
    <name evidence="2" type="ORF">GRX66_10565</name>
</gene>
<protein>
    <recommendedName>
        <fullName evidence="1">Taxis protein CheF</fullName>
    </recommendedName>
</protein>
<dbReference type="InterPro" id="IPR007381">
    <property type="entry name" value="CheF1/F2"/>
</dbReference>
<dbReference type="PIRSF" id="PIRSF026802">
    <property type="entry name" value="UCP026802"/>
    <property type="match status" value="1"/>
</dbReference>
<organism evidence="2 3">
    <name type="scientific">Halobacterium bonnevillei</name>
    <dbReference type="NCBI Taxonomy" id="2692200"/>
    <lineage>
        <taxon>Archaea</taxon>
        <taxon>Methanobacteriati</taxon>
        <taxon>Methanobacteriota</taxon>
        <taxon>Stenosarchaea group</taxon>
        <taxon>Halobacteria</taxon>
        <taxon>Halobacteriales</taxon>
        <taxon>Halobacteriaceae</taxon>
        <taxon>Halobacterium</taxon>
    </lineage>
</organism>
<dbReference type="PANTHER" id="PTHR42201:SF1">
    <property type="entry name" value="TAXIS PROTEIN"/>
    <property type="match status" value="1"/>
</dbReference>
<keyword evidence="1" id="KW-0145">Chemotaxis</keyword>
<dbReference type="SUPFAM" id="SSF46785">
    <property type="entry name" value="Winged helix' DNA-binding domain"/>
    <property type="match status" value="1"/>
</dbReference>
<dbReference type="Gene3D" id="1.10.10.10">
    <property type="entry name" value="Winged helix-like DNA-binding domain superfamily/Winged helix DNA-binding domain"/>
    <property type="match status" value="1"/>
</dbReference>
<comment type="caution">
    <text evidence="2">The sequence shown here is derived from an EMBL/GenBank/DDBJ whole genome shotgun (WGS) entry which is preliminary data.</text>
</comment>
<dbReference type="Pfam" id="PF04283">
    <property type="entry name" value="CheF-arch"/>
    <property type="match status" value="1"/>
</dbReference>
<proteinExistence type="predicted"/>
<dbReference type="OrthoDB" id="337296at2157"/>
<name>A0A6B0SH19_9EURY</name>
<dbReference type="PANTHER" id="PTHR42201">
    <property type="entry name" value="TAXIS PROTEIN"/>
    <property type="match status" value="1"/>
</dbReference>
<evidence type="ECO:0000313" key="2">
    <source>
        <dbReference type="EMBL" id="MXR21025.1"/>
    </source>
</evidence>
<reference evidence="2 3" key="1">
    <citation type="submission" date="2019-12" db="EMBL/GenBank/DDBJ databases">
        <title>Isolation and characterization of three novel carbon monoxide-oxidizing members of Halobacteria from salione crusts and soils.</title>
        <authorList>
            <person name="Myers M.R."/>
            <person name="King G.M."/>
        </authorList>
    </citation>
    <scope>NUCLEOTIDE SEQUENCE [LARGE SCALE GENOMIC DNA]</scope>
    <source>
        <strain evidence="2 3">PCN9</strain>
    </source>
</reference>
<keyword evidence="3" id="KW-1185">Reference proteome</keyword>
<dbReference type="RefSeq" id="WP_159526526.1">
    <property type="nucleotide sequence ID" value="NZ_WUUU01000078.1"/>
</dbReference>
<dbReference type="InterPro" id="IPR036388">
    <property type="entry name" value="WH-like_DNA-bd_sf"/>
</dbReference>
<evidence type="ECO:0000256" key="1">
    <source>
        <dbReference type="PIRNR" id="PIRNR026802"/>
    </source>
</evidence>
<dbReference type="AlphaFoldDB" id="A0A6B0SH19"/>
<dbReference type="InterPro" id="IPR036390">
    <property type="entry name" value="WH_DNA-bd_sf"/>
</dbReference>
<dbReference type="Proteomes" id="UP000471521">
    <property type="component" value="Unassembled WGS sequence"/>
</dbReference>
<comment type="function">
    <text evidence="1">Involved in taxis signal transduction.</text>
</comment>
<dbReference type="EMBL" id="WUUU01000078">
    <property type="protein sequence ID" value="MXR21025.1"/>
    <property type="molecule type" value="Genomic_DNA"/>
</dbReference>
<accession>A0A6B0SH19</accession>
<sequence length="288" mass="31229">MSESAIADFVTSFIPNTATHAEPVRGRVVMSKRRIVLATEDDKTTIPLKGVFDVQHETAPGDLAEFFDDTVTVGYERNGDRHVAVIEGGGDTVERFVVLVFKGLLNGANVYVKHPARRGGRITDESFESGGLAVSDGTVAITGDVGARIDISTVTHFERVERELGGTSRQLLSVRHMGDSGPITTELALDSGRRMNLLGRFIRLRYTHLKQDLEAVDLTDEEIEALVAIYSSGPHANLATVLGVDASQLTFHLNNLIDKGLVEDDEDGTKLTAMGQAAVSEHIEDVNF</sequence>
<evidence type="ECO:0000313" key="3">
    <source>
        <dbReference type="Proteomes" id="UP000471521"/>
    </source>
</evidence>